<accession>A0A843VY10</accession>
<dbReference type="AlphaFoldDB" id="A0A843VY10"/>
<organism evidence="1 2">
    <name type="scientific">Colocasia esculenta</name>
    <name type="common">Wild taro</name>
    <name type="synonym">Arum esculentum</name>
    <dbReference type="NCBI Taxonomy" id="4460"/>
    <lineage>
        <taxon>Eukaryota</taxon>
        <taxon>Viridiplantae</taxon>
        <taxon>Streptophyta</taxon>
        <taxon>Embryophyta</taxon>
        <taxon>Tracheophyta</taxon>
        <taxon>Spermatophyta</taxon>
        <taxon>Magnoliopsida</taxon>
        <taxon>Liliopsida</taxon>
        <taxon>Araceae</taxon>
        <taxon>Aroideae</taxon>
        <taxon>Colocasieae</taxon>
        <taxon>Colocasia</taxon>
    </lineage>
</organism>
<sequence length="87" mass="10045">MPHSEMRSSVGTARCRILQVTIEALGLNAWCQIFRRAGRHTPFGLITWKAELVEKLPLAFSVQTNLYGDHRSGKIVVEYGFFHWREK</sequence>
<name>A0A843VY10_COLES</name>
<comment type="caution">
    <text evidence="1">The sequence shown here is derived from an EMBL/GenBank/DDBJ whole genome shotgun (WGS) entry which is preliminary data.</text>
</comment>
<dbReference type="EMBL" id="NMUH01002831">
    <property type="protein sequence ID" value="MQM02292.1"/>
    <property type="molecule type" value="Genomic_DNA"/>
</dbReference>
<keyword evidence="2" id="KW-1185">Reference proteome</keyword>
<evidence type="ECO:0000313" key="1">
    <source>
        <dbReference type="EMBL" id="MQM02292.1"/>
    </source>
</evidence>
<proteinExistence type="predicted"/>
<dbReference type="Proteomes" id="UP000652761">
    <property type="component" value="Unassembled WGS sequence"/>
</dbReference>
<reference evidence="1" key="1">
    <citation type="submission" date="2017-07" db="EMBL/GenBank/DDBJ databases">
        <title>Taro Niue Genome Assembly and Annotation.</title>
        <authorList>
            <person name="Atibalentja N."/>
            <person name="Keating K."/>
            <person name="Fields C.J."/>
        </authorList>
    </citation>
    <scope>NUCLEOTIDE SEQUENCE</scope>
    <source>
        <strain evidence="1">Niue_2</strain>
        <tissue evidence="1">Leaf</tissue>
    </source>
</reference>
<gene>
    <name evidence="1" type="ORF">Taro_035058</name>
</gene>
<protein>
    <submittedName>
        <fullName evidence="1">Uncharacterized protein</fullName>
    </submittedName>
</protein>
<evidence type="ECO:0000313" key="2">
    <source>
        <dbReference type="Proteomes" id="UP000652761"/>
    </source>
</evidence>